<gene>
    <name evidence="1" type="ordered locus">BBR47_36150</name>
</gene>
<dbReference type="eggNOG" id="ENOG50333P3">
    <property type="taxonomic scope" value="Bacteria"/>
</dbReference>
<accession>C0ZFN3</accession>
<dbReference type="Gene3D" id="6.10.140.1110">
    <property type="match status" value="1"/>
</dbReference>
<proteinExistence type="predicted"/>
<keyword evidence="2" id="KW-1185">Reference proteome</keyword>
<dbReference type="STRING" id="358681.BBR47_36150"/>
<dbReference type="KEGG" id="bbe:BBR47_36150"/>
<dbReference type="HOGENOM" id="CLU_135539_1_0_9"/>
<dbReference type="Proteomes" id="UP000001877">
    <property type="component" value="Chromosome"/>
</dbReference>
<dbReference type="InterPro" id="IPR021297">
    <property type="entry name" value="YlqD"/>
</dbReference>
<dbReference type="Pfam" id="PF11068">
    <property type="entry name" value="YlqD"/>
    <property type="match status" value="1"/>
</dbReference>
<sequence>MLTIFRTVQVKLIITEASRAALIDQYSQRLRLQRKEWEQWQFQSKKLLTEAKKKSADTYALAQEKIAQEERRRKEKIDHLTYTLQQVENLPEGSEIDYQTVQSPVTIQEGDVWDEMMSGTEIMIKDGLVHEIRLQTKNGIKEKGNEHVEPK</sequence>
<name>C0ZFN3_BREBN</name>
<dbReference type="EMBL" id="AP008955">
    <property type="protein sequence ID" value="BAH44592.1"/>
    <property type="molecule type" value="Genomic_DNA"/>
</dbReference>
<evidence type="ECO:0000313" key="1">
    <source>
        <dbReference type="EMBL" id="BAH44592.1"/>
    </source>
</evidence>
<reference evidence="1 2" key="1">
    <citation type="submission" date="2005-03" db="EMBL/GenBank/DDBJ databases">
        <title>Brevibacillus brevis strain 47, complete genome.</title>
        <authorList>
            <person name="Hosoyama A."/>
            <person name="Yamada R."/>
            <person name="Hongo Y."/>
            <person name="Terui Y."/>
            <person name="Ankai A."/>
            <person name="Masuyama W."/>
            <person name="Sekiguchi M."/>
            <person name="Takeda T."/>
            <person name="Asano K."/>
            <person name="Ohji S."/>
            <person name="Ichikawa N."/>
            <person name="Narita S."/>
            <person name="Aoki N."/>
            <person name="Miura H."/>
            <person name="Matsushita S."/>
            <person name="Sekigawa T."/>
            <person name="Yamagata H."/>
            <person name="Yoshikawa H."/>
            <person name="Udaka S."/>
            <person name="Tanikawa S."/>
            <person name="Fujita N."/>
        </authorList>
    </citation>
    <scope>NUCLEOTIDE SEQUENCE [LARGE SCALE GENOMIC DNA]</scope>
    <source>
        <strain evidence="2">47 / JCM 6285 / NBRC 100599</strain>
    </source>
</reference>
<dbReference type="RefSeq" id="WP_015891889.1">
    <property type="nucleotide sequence ID" value="NC_012491.1"/>
</dbReference>
<organism evidence="1 2">
    <name type="scientific">Brevibacillus brevis (strain 47 / JCM 6285 / NBRC 100599)</name>
    <dbReference type="NCBI Taxonomy" id="358681"/>
    <lineage>
        <taxon>Bacteria</taxon>
        <taxon>Bacillati</taxon>
        <taxon>Bacillota</taxon>
        <taxon>Bacilli</taxon>
        <taxon>Bacillales</taxon>
        <taxon>Paenibacillaceae</taxon>
        <taxon>Brevibacillus</taxon>
    </lineage>
</organism>
<evidence type="ECO:0000313" key="2">
    <source>
        <dbReference type="Proteomes" id="UP000001877"/>
    </source>
</evidence>
<dbReference type="AlphaFoldDB" id="C0ZFN3"/>
<protein>
    <recommendedName>
        <fullName evidence="3">YlqD protein</fullName>
    </recommendedName>
</protein>
<evidence type="ECO:0008006" key="3">
    <source>
        <dbReference type="Google" id="ProtNLM"/>
    </source>
</evidence>